<protein>
    <recommendedName>
        <fullName evidence="3">Response regulatory domain-containing protein</fullName>
    </recommendedName>
</protein>
<dbReference type="OrthoDB" id="7776946at2"/>
<comment type="caution">
    <text evidence="1">The sequence shown here is derived from an EMBL/GenBank/DDBJ whole genome shotgun (WGS) entry which is preliminary data.</text>
</comment>
<evidence type="ECO:0000313" key="2">
    <source>
        <dbReference type="Proteomes" id="UP000283587"/>
    </source>
</evidence>
<evidence type="ECO:0008006" key="3">
    <source>
        <dbReference type="Google" id="ProtNLM"/>
    </source>
</evidence>
<evidence type="ECO:0000313" key="1">
    <source>
        <dbReference type="EMBL" id="RJL19081.1"/>
    </source>
</evidence>
<dbReference type="AlphaFoldDB" id="A0A419A9M0"/>
<organism evidence="1 2">
    <name type="scientific">Paracoccus siganidrum</name>
    <dbReference type="NCBI Taxonomy" id="1276757"/>
    <lineage>
        <taxon>Bacteria</taxon>
        <taxon>Pseudomonadati</taxon>
        <taxon>Pseudomonadota</taxon>
        <taxon>Alphaproteobacteria</taxon>
        <taxon>Rhodobacterales</taxon>
        <taxon>Paracoccaceae</taxon>
        <taxon>Paracoccus</taxon>
    </lineage>
</organism>
<reference evidence="2" key="1">
    <citation type="submission" date="2018-09" db="EMBL/GenBank/DDBJ databases">
        <title>Paracoccus onubensis nov. sp. a moderate halophilic bacterium isolated from Gruta de las Maravillas (Aracena, Spain).</title>
        <authorList>
            <person name="Jurado V."/>
            <person name="Gutierrez-Patricio S."/>
            <person name="Gonzalez-Pimentel J.L."/>
            <person name="Miller A.Z."/>
            <person name="Laiz L."/>
            <person name="Saiz-Jimenez C."/>
        </authorList>
    </citation>
    <scope>NUCLEOTIDE SEQUENCE [LARGE SCALE GENOMIC DNA]</scope>
    <source>
        <strain evidence="2">DSM 26381</strain>
    </source>
</reference>
<dbReference type="Proteomes" id="UP000283587">
    <property type="component" value="Unassembled WGS sequence"/>
</dbReference>
<dbReference type="EMBL" id="QZEW01000019">
    <property type="protein sequence ID" value="RJL19081.1"/>
    <property type="molecule type" value="Genomic_DNA"/>
</dbReference>
<name>A0A419A9M0_9RHOB</name>
<gene>
    <name evidence="1" type="ORF">D3P05_05810</name>
</gene>
<dbReference type="RefSeq" id="WP_119897235.1">
    <property type="nucleotide sequence ID" value="NZ_QNRC01000002.1"/>
</dbReference>
<accession>A0A419A9M0</accession>
<keyword evidence="2" id="KW-1185">Reference proteome</keyword>
<proteinExistence type="predicted"/>
<sequence>MEHTSLHFLIVEKDPFIARDMSDGLAIAAPGCSVEVLKSPEELPFGAGRPAFPSARRRTVLITKLTVAEIDAIGLAVIAAQINALIVLRQGEDPLELILARGWFCLPAPFTGDDLAELIAAVNHQIAC</sequence>